<dbReference type="STRING" id="1294262.GCA_001316085_02989"/>
<name>A0A510DU64_9CREN</name>
<evidence type="ECO:0000313" key="4">
    <source>
        <dbReference type="Proteomes" id="UP000325030"/>
    </source>
</evidence>
<dbReference type="AlphaFoldDB" id="A0A510DU64"/>
<organism evidence="1 3">
    <name type="scientific">Sulfuracidifex tepidarius</name>
    <dbReference type="NCBI Taxonomy" id="1294262"/>
    <lineage>
        <taxon>Archaea</taxon>
        <taxon>Thermoproteota</taxon>
        <taxon>Thermoprotei</taxon>
        <taxon>Sulfolobales</taxon>
        <taxon>Sulfolobaceae</taxon>
        <taxon>Sulfuracidifex</taxon>
    </lineage>
</organism>
<gene>
    <name evidence="1" type="ORF">IC006_0984</name>
    <name evidence="2" type="ORF">IC007_0956</name>
</gene>
<sequence>MSFNSSDSRSFCVSRNTPDLARNTHEGVPLVFDLPLKGFYRWSRRRVIYLGFRPFVTPYRYDHQIMLYAELIRGYIVTTDKGFPCWRAVVLDVDKYEKMYVRMLKGLHKLKEKRPETSQPY</sequence>
<protein>
    <submittedName>
        <fullName evidence="1">Uncharacterized protein</fullName>
    </submittedName>
</protein>
<accession>A0A510DU64</accession>
<evidence type="ECO:0000313" key="2">
    <source>
        <dbReference type="EMBL" id="BBG26446.1"/>
    </source>
</evidence>
<dbReference type="Proteomes" id="UP000322983">
    <property type="component" value="Chromosome"/>
</dbReference>
<accession>A0A510E1T4</accession>
<evidence type="ECO:0000313" key="3">
    <source>
        <dbReference type="Proteomes" id="UP000322983"/>
    </source>
</evidence>
<proteinExistence type="predicted"/>
<reference evidence="1 3" key="2">
    <citation type="journal article" date="2020" name="Int. J. Syst. Evol. Microbiol.">
        <title>Sulfuracidifex tepidarius gen. nov., sp. nov. and transfer of Sulfolobus metallicus Huber and Stetter 1992 to the genus Sulfuracidifex as Sulfuracidifex metallicus comb. nov.</title>
        <authorList>
            <person name="Itoh T."/>
            <person name="Miura T."/>
            <person name="Sakai H.D."/>
            <person name="Kato S."/>
            <person name="Ohkuma M."/>
            <person name="Takashina T."/>
        </authorList>
    </citation>
    <scope>NUCLEOTIDE SEQUENCE [LARGE SCALE GENOMIC DNA]</scope>
    <source>
        <strain evidence="1 3">IC-006</strain>
        <strain evidence="2">IC-007</strain>
    </source>
</reference>
<reference evidence="4" key="1">
    <citation type="submission" date="2018-09" db="EMBL/GenBank/DDBJ databases">
        <title>Complete Genome Sequencing of Sulfolobus sp. JCM 16834.</title>
        <authorList>
            <person name="Kato S."/>
            <person name="Itoh T."/>
            <person name="Ohkuma M."/>
        </authorList>
    </citation>
    <scope>NUCLEOTIDE SEQUENCE [LARGE SCALE GENOMIC DNA]</scope>
    <source>
        <strain evidence="4">IC-007</strain>
    </source>
</reference>
<dbReference type="EMBL" id="AP018930">
    <property type="protein sequence ID" value="BBG26446.1"/>
    <property type="molecule type" value="Genomic_DNA"/>
</dbReference>
<dbReference type="KEGG" id="step:IC006_0984"/>
<evidence type="ECO:0000313" key="1">
    <source>
        <dbReference type="EMBL" id="BBG23694.1"/>
    </source>
</evidence>
<keyword evidence="3" id="KW-1185">Reference proteome</keyword>
<dbReference type="Proteomes" id="UP000325030">
    <property type="component" value="Chromosome"/>
</dbReference>
<dbReference type="EMBL" id="AP018929">
    <property type="protein sequence ID" value="BBG23694.1"/>
    <property type="molecule type" value="Genomic_DNA"/>
</dbReference>